<evidence type="ECO:0000256" key="3">
    <source>
        <dbReference type="ARBA" id="ARBA00022827"/>
    </source>
</evidence>
<dbReference type="GO" id="GO:0004497">
    <property type="term" value="F:monooxygenase activity"/>
    <property type="evidence" value="ECO:0007669"/>
    <property type="project" value="UniProtKB-KW"/>
</dbReference>
<dbReference type="PIRSF" id="PIRSF000332">
    <property type="entry name" value="FMO"/>
    <property type="match status" value="1"/>
</dbReference>
<keyword evidence="3 6" id="KW-0274">FAD</keyword>
<organism evidence="8 9">
    <name type="scientific">Heterodera schachtii</name>
    <name type="common">Sugarbeet cyst nematode worm</name>
    <name type="synonym">Tylenchus schachtii</name>
    <dbReference type="NCBI Taxonomy" id="97005"/>
    <lineage>
        <taxon>Eukaryota</taxon>
        <taxon>Metazoa</taxon>
        <taxon>Ecdysozoa</taxon>
        <taxon>Nematoda</taxon>
        <taxon>Chromadorea</taxon>
        <taxon>Rhabditida</taxon>
        <taxon>Tylenchina</taxon>
        <taxon>Tylenchomorpha</taxon>
        <taxon>Tylenchoidea</taxon>
        <taxon>Heteroderidae</taxon>
        <taxon>Heteroderinae</taxon>
        <taxon>Heterodera</taxon>
    </lineage>
</organism>
<comment type="cofactor">
    <cofactor evidence="6">
        <name>FAD</name>
        <dbReference type="ChEBI" id="CHEBI:57692"/>
    </cofactor>
</comment>
<keyword evidence="5 6" id="KW-0560">Oxidoreductase</keyword>
<accession>A0ABD2IT98</accession>
<dbReference type="Gene3D" id="3.50.50.60">
    <property type="entry name" value="FAD/NAD(P)-binding domain"/>
    <property type="match status" value="2"/>
</dbReference>
<feature type="transmembrane region" description="Helical" evidence="7">
    <location>
        <begin position="411"/>
        <end position="427"/>
    </location>
</feature>
<dbReference type="SUPFAM" id="SSF51905">
    <property type="entry name" value="FAD/NAD(P)-binding domain"/>
    <property type="match status" value="2"/>
</dbReference>
<evidence type="ECO:0000256" key="6">
    <source>
        <dbReference type="RuleBase" id="RU361177"/>
    </source>
</evidence>
<evidence type="ECO:0000313" key="9">
    <source>
        <dbReference type="Proteomes" id="UP001620645"/>
    </source>
</evidence>
<dbReference type="InterPro" id="IPR020946">
    <property type="entry name" value="Flavin_mOase-like"/>
</dbReference>
<keyword evidence="4" id="KW-0521">NADP</keyword>
<dbReference type="InterPro" id="IPR050346">
    <property type="entry name" value="FMO-like"/>
</dbReference>
<dbReference type="InterPro" id="IPR000960">
    <property type="entry name" value="Flavin_mOase"/>
</dbReference>
<gene>
    <name evidence="8" type="ORF">niasHS_012733</name>
</gene>
<evidence type="ECO:0000313" key="8">
    <source>
        <dbReference type="EMBL" id="KAL3080726.1"/>
    </source>
</evidence>
<comment type="similarity">
    <text evidence="1 6">Belongs to the FMO family.</text>
</comment>
<dbReference type="EC" id="1.-.-.-" evidence="6"/>
<proteinExistence type="inferred from homology"/>
<keyword evidence="6" id="KW-0503">Monooxygenase</keyword>
<dbReference type="InterPro" id="IPR036188">
    <property type="entry name" value="FAD/NAD-bd_sf"/>
</dbReference>
<sequence length="461" mass="53507">MASTVINTSKEMMAYSDFPPPIEFPNFMHHSYVQKYVEMYADHFNLAKYIEFNTEVKEMTLNNGIWQVQLSVGQLRQFDAAMICTGHHCEPLVPQITGLENFKGQILRAKQYRDYKGFEDKKVFIVGIGNSALDIGVELAKIAKNVTISTRRGTWVFNRVIQNGLPYDVVYQSRFYDWLMRILPWTIANDFHEHRMQQRMDHDIRTTFPPLANTQFAPAELIPIRKENEIDLYKNVFPPSNYVAKRLAVIGLVQPIGSVAPIAEMQSRWAAAVFAGRLQLPDNGTMCEDIAQTRAQMRRQYFESAKHTVQVPFIPYMDELAELVGCKPNLAKLFMDDPKFALRLFFGPNVPYVYRISGLNRWHKAKIAINSLPRRVKMPLMQCGGPTREMPTRKCKGLMHRCFKFGTTKCFALYFGILFTFHLWVFGRYDAFSMSMFIVYNSLISLISVFVWLFFFDFVWL</sequence>
<evidence type="ECO:0000256" key="4">
    <source>
        <dbReference type="ARBA" id="ARBA00022857"/>
    </source>
</evidence>
<keyword evidence="7" id="KW-1133">Transmembrane helix</keyword>
<reference evidence="8 9" key="1">
    <citation type="submission" date="2024-10" db="EMBL/GenBank/DDBJ databases">
        <authorList>
            <person name="Kim D."/>
        </authorList>
    </citation>
    <scope>NUCLEOTIDE SEQUENCE [LARGE SCALE GENOMIC DNA]</scope>
    <source>
        <strain evidence="8">Taebaek</strain>
    </source>
</reference>
<feature type="transmembrane region" description="Helical" evidence="7">
    <location>
        <begin position="439"/>
        <end position="460"/>
    </location>
</feature>
<name>A0ABD2IT98_HETSC</name>
<comment type="caution">
    <text evidence="8">The sequence shown here is derived from an EMBL/GenBank/DDBJ whole genome shotgun (WGS) entry which is preliminary data.</text>
</comment>
<evidence type="ECO:0000256" key="5">
    <source>
        <dbReference type="ARBA" id="ARBA00023002"/>
    </source>
</evidence>
<dbReference type="PANTHER" id="PTHR23023">
    <property type="entry name" value="DIMETHYLANILINE MONOOXYGENASE"/>
    <property type="match status" value="1"/>
</dbReference>
<dbReference type="EMBL" id="JBICCN010000287">
    <property type="protein sequence ID" value="KAL3080726.1"/>
    <property type="molecule type" value="Genomic_DNA"/>
</dbReference>
<dbReference type="FunFam" id="3.50.50.60:FF:000042">
    <property type="entry name" value="Dimethylaniline monooxygenase [N-oxide-forming]"/>
    <property type="match status" value="1"/>
</dbReference>
<dbReference type="Pfam" id="PF00743">
    <property type="entry name" value="FMO-like"/>
    <property type="match status" value="2"/>
</dbReference>
<dbReference type="AlphaFoldDB" id="A0ABD2IT98"/>
<dbReference type="Proteomes" id="UP001620645">
    <property type="component" value="Unassembled WGS sequence"/>
</dbReference>
<evidence type="ECO:0000256" key="1">
    <source>
        <dbReference type="ARBA" id="ARBA00009183"/>
    </source>
</evidence>
<evidence type="ECO:0000256" key="7">
    <source>
        <dbReference type="SAM" id="Phobius"/>
    </source>
</evidence>
<evidence type="ECO:0000256" key="2">
    <source>
        <dbReference type="ARBA" id="ARBA00022630"/>
    </source>
</evidence>
<keyword evidence="2 6" id="KW-0285">Flavoprotein</keyword>
<keyword evidence="7" id="KW-0812">Transmembrane</keyword>
<dbReference type="PRINTS" id="PR00370">
    <property type="entry name" value="FMOXYGENASE"/>
</dbReference>
<keyword evidence="7" id="KW-0472">Membrane</keyword>
<protein>
    <recommendedName>
        <fullName evidence="6">Flavin-containing monooxygenase</fullName>
        <ecNumber evidence="6">1.-.-.-</ecNumber>
    </recommendedName>
</protein>
<keyword evidence="9" id="KW-1185">Reference proteome</keyword>